<dbReference type="Gene3D" id="3.30.450.40">
    <property type="match status" value="1"/>
</dbReference>
<dbReference type="Gene3D" id="1.10.10.10">
    <property type="entry name" value="Winged helix-like DNA-binding domain superfamily/Winged helix DNA-binding domain"/>
    <property type="match status" value="1"/>
</dbReference>
<dbReference type="SMART" id="SM00346">
    <property type="entry name" value="HTH_ICLR"/>
    <property type="match status" value="1"/>
</dbReference>
<dbReference type="GO" id="GO:0003700">
    <property type="term" value="F:DNA-binding transcription factor activity"/>
    <property type="evidence" value="ECO:0007669"/>
    <property type="project" value="TreeGrafter"/>
</dbReference>
<dbReference type="InterPro" id="IPR036388">
    <property type="entry name" value="WH-like_DNA-bd_sf"/>
</dbReference>
<dbReference type="InterPro" id="IPR005471">
    <property type="entry name" value="Tscrpt_reg_IclR_N"/>
</dbReference>
<dbReference type="Pfam" id="PF01614">
    <property type="entry name" value="IclR_C"/>
    <property type="match status" value="1"/>
</dbReference>
<dbReference type="InterPro" id="IPR036390">
    <property type="entry name" value="WH_DNA-bd_sf"/>
</dbReference>
<evidence type="ECO:0000259" key="6">
    <source>
        <dbReference type="PROSITE" id="PS51078"/>
    </source>
</evidence>
<evidence type="ECO:0000256" key="3">
    <source>
        <dbReference type="ARBA" id="ARBA00023163"/>
    </source>
</evidence>
<dbReference type="InterPro" id="IPR050707">
    <property type="entry name" value="HTH_MetabolicPath_Reg"/>
</dbReference>
<dbReference type="EMBL" id="JX649859">
    <property type="protein sequence ID" value="AGC70996.1"/>
    <property type="molecule type" value="Genomic_DNA"/>
</dbReference>
<feature type="domain" description="HTH iclR-type" evidence="5">
    <location>
        <begin position="26"/>
        <end position="87"/>
    </location>
</feature>
<sequence>MDYTDHMTPSSSTTPTPTEPSSAGSIQVLQRAALLIRTIGEHRGGLRLAELGELVDLPKTTIHRIVGALTDERLLRIDPSGRIWLGSSVLALARLAATELAEQLRPVLVELHRVVDETVDLSVLDGSSVHFIDQIQSTQRLRAVSSVGSTFPLHCSANGKAFLASLPLDQLDDMLTRPLERFTEHTITDPDELRAELDVIRAEGVAYDYEEHTLGIAAVAIALTDPTGPIAAISIPTPADRFEINEPRLRAELLAAAAQARTMLSA</sequence>
<reference evidence="7" key="1">
    <citation type="submission" date="2012-09" db="EMBL/GenBank/DDBJ databases">
        <title>Metagenomic Characterization of a Microbial Community in Wastewater Detects High Levels of Antibiotic Resistance.</title>
        <authorList>
            <person name="Abrams M."/>
            <person name="Caldwell A."/>
            <person name="Vandaei E."/>
            <person name="Lee W."/>
            <person name="Perrott J."/>
            <person name="Khan S.Y."/>
            <person name="Ta J."/>
            <person name="Romero D."/>
            <person name="Nguyen V."/>
            <person name="Pourmand N."/>
            <person name="Ouverney C.C."/>
        </authorList>
    </citation>
    <scope>NUCLEOTIDE SEQUENCE</scope>
</reference>
<keyword evidence="1" id="KW-0805">Transcription regulation</keyword>
<evidence type="ECO:0000313" key="7">
    <source>
        <dbReference type="EMBL" id="AGC70996.1"/>
    </source>
</evidence>
<keyword evidence="3" id="KW-0804">Transcription</keyword>
<evidence type="ECO:0000256" key="4">
    <source>
        <dbReference type="SAM" id="MobiDB-lite"/>
    </source>
</evidence>
<feature type="region of interest" description="Disordered" evidence="4">
    <location>
        <begin position="1"/>
        <end position="23"/>
    </location>
</feature>
<dbReference type="GO" id="GO:0045892">
    <property type="term" value="P:negative regulation of DNA-templated transcription"/>
    <property type="evidence" value="ECO:0007669"/>
    <property type="project" value="TreeGrafter"/>
</dbReference>
<dbReference type="InterPro" id="IPR029016">
    <property type="entry name" value="GAF-like_dom_sf"/>
</dbReference>
<feature type="compositionally biased region" description="Low complexity" evidence="4">
    <location>
        <begin position="8"/>
        <end position="22"/>
    </location>
</feature>
<keyword evidence="2" id="KW-0238">DNA-binding</keyword>
<protein>
    <submittedName>
        <fullName evidence="7">Transcriptional regulator, IclR family</fullName>
    </submittedName>
</protein>
<dbReference type="SUPFAM" id="SSF55781">
    <property type="entry name" value="GAF domain-like"/>
    <property type="match status" value="1"/>
</dbReference>
<evidence type="ECO:0000256" key="2">
    <source>
        <dbReference type="ARBA" id="ARBA00023125"/>
    </source>
</evidence>
<dbReference type="PANTHER" id="PTHR30136:SF35">
    <property type="entry name" value="HTH-TYPE TRANSCRIPTIONAL REGULATOR RV1719"/>
    <property type="match status" value="1"/>
</dbReference>
<evidence type="ECO:0000259" key="5">
    <source>
        <dbReference type="PROSITE" id="PS51077"/>
    </source>
</evidence>
<dbReference type="InterPro" id="IPR014757">
    <property type="entry name" value="Tscrpt_reg_IclR_C"/>
</dbReference>
<organism evidence="7">
    <name type="scientific">uncultured bacterium A1Q1_fos_2107</name>
    <dbReference type="NCBI Taxonomy" id="1256562"/>
    <lineage>
        <taxon>Bacteria</taxon>
        <taxon>environmental samples</taxon>
    </lineage>
</organism>
<dbReference type="AlphaFoldDB" id="L7VUP7"/>
<dbReference type="SUPFAM" id="SSF46785">
    <property type="entry name" value="Winged helix' DNA-binding domain"/>
    <property type="match status" value="1"/>
</dbReference>
<dbReference type="Pfam" id="PF09339">
    <property type="entry name" value="HTH_IclR"/>
    <property type="match status" value="1"/>
</dbReference>
<proteinExistence type="predicted"/>
<evidence type="ECO:0000256" key="1">
    <source>
        <dbReference type="ARBA" id="ARBA00023015"/>
    </source>
</evidence>
<dbReference type="GO" id="GO:0003677">
    <property type="term" value="F:DNA binding"/>
    <property type="evidence" value="ECO:0007669"/>
    <property type="project" value="UniProtKB-KW"/>
</dbReference>
<dbReference type="PANTHER" id="PTHR30136">
    <property type="entry name" value="HELIX-TURN-HELIX TRANSCRIPTIONAL REGULATOR, ICLR FAMILY"/>
    <property type="match status" value="1"/>
</dbReference>
<dbReference type="PROSITE" id="PS51078">
    <property type="entry name" value="ICLR_ED"/>
    <property type="match status" value="1"/>
</dbReference>
<accession>L7VUP7</accession>
<name>L7VUP7_9BACT</name>
<dbReference type="PROSITE" id="PS51077">
    <property type="entry name" value="HTH_ICLR"/>
    <property type="match status" value="1"/>
</dbReference>
<feature type="domain" description="IclR-ED" evidence="6">
    <location>
        <begin position="81"/>
        <end position="266"/>
    </location>
</feature>